<keyword evidence="3" id="KW-0378">Hydrolase</keyword>
<organism evidence="3 4">
    <name type="scientific">Streptomyces pini</name>
    <dbReference type="NCBI Taxonomy" id="1520580"/>
    <lineage>
        <taxon>Bacteria</taxon>
        <taxon>Bacillati</taxon>
        <taxon>Actinomycetota</taxon>
        <taxon>Actinomycetes</taxon>
        <taxon>Kitasatosporales</taxon>
        <taxon>Streptomycetaceae</taxon>
        <taxon>Streptomyces</taxon>
    </lineage>
</organism>
<dbReference type="InterPro" id="IPR012296">
    <property type="entry name" value="Nuclease_put_TT1808"/>
</dbReference>
<dbReference type="Gene3D" id="3.90.1570.10">
    <property type="entry name" value="tt1808, chain A"/>
    <property type="match status" value="1"/>
</dbReference>
<evidence type="ECO:0000256" key="1">
    <source>
        <dbReference type="SAM" id="MobiDB-lite"/>
    </source>
</evidence>
<proteinExistence type="predicted"/>
<dbReference type="GO" id="GO:0004519">
    <property type="term" value="F:endonuclease activity"/>
    <property type="evidence" value="ECO:0007669"/>
    <property type="project" value="UniProtKB-KW"/>
</dbReference>
<protein>
    <submittedName>
        <fullName evidence="3">Putative restriction endonuclease</fullName>
    </submittedName>
</protein>
<dbReference type="Proteomes" id="UP000198928">
    <property type="component" value="Unassembled WGS sequence"/>
</dbReference>
<dbReference type="CDD" id="cd06260">
    <property type="entry name" value="DUF820-like"/>
    <property type="match status" value="1"/>
</dbReference>
<dbReference type="EMBL" id="FOSG01000002">
    <property type="protein sequence ID" value="SFJ87493.1"/>
    <property type="molecule type" value="Genomic_DNA"/>
</dbReference>
<sequence length="229" mass="24822">MTALTHEAPEVTEVDETEETEEDPGSHGGPQAPPRAGLDEALWQAWKTLELPEGFHAEIVEGSIEVSPTGRHCHGQIVNRLRRALERFLDDGDHVAYQDMNVIHELTAYVPDLFVAPEDDTEHVTEDGLGLKASCVEMVVEVVSPGHRAIERDRVHKRRAYARAGVPVYVLIDDHDGHGTVTVLTSPSPGEAVYAAETRVPYGTEVAIPDGAAKGFVIGEAITGPRRGA</sequence>
<dbReference type="OrthoDB" id="3870404at2"/>
<name>A0A1I3UXQ3_9ACTN</name>
<dbReference type="Pfam" id="PF05685">
    <property type="entry name" value="Uma2"/>
    <property type="match status" value="1"/>
</dbReference>
<keyword evidence="3" id="KW-0255">Endonuclease</keyword>
<dbReference type="PANTHER" id="PTHR35400">
    <property type="entry name" value="SLR1083 PROTEIN"/>
    <property type="match status" value="1"/>
</dbReference>
<dbReference type="PANTHER" id="PTHR35400:SF3">
    <property type="entry name" value="SLL1072 PROTEIN"/>
    <property type="match status" value="1"/>
</dbReference>
<dbReference type="SUPFAM" id="SSF52980">
    <property type="entry name" value="Restriction endonuclease-like"/>
    <property type="match status" value="1"/>
</dbReference>
<evidence type="ECO:0000313" key="3">
    <source>
        <dbReference type="EMBL" id="SFJ87493.1"/>
    </source>
</evidence>
<dbReference type="RefSeq" id="WP_093847450.1">
    <property type="nucleotide sequence ID" value="NZ_FOSG01000002.1"/>
</dbReference>
<evidence type="ECO:0000259" key="2">
    <source>
        <dbReference type="Pfam" id="PF05685"/>
    </source>
</evidence>
<feature type="compositionally biased region" description="Acidic residues" evidence="1">
    <location>
        <begin position="10"/>
        <end position="23"/>
    </location>
</feature>
<keyword evidence="3" id="KW-0540">Nuclease</keyword>
<keyword evidence="4" id="KW-1185">Reference proteome</keyword>
<dbReference type="AlphaFoldDB" id="A0A1I3UXQ3"/>
<evidence type="ECO:0000313" key="4">
    <source>
        <dbReference type="Proteomes" id="UP000198928"/>
    </source>
</evidence>
<gene>
    <name evidence="3" type="ORF">SAMN05192584_10210</name>
</gene>
<reference evidence="4" key="1">
    <citation type="submission" date="2016-10" db="EMBL/GenBank/DDBJ databases">
        <authorList>
            <person name="Varghese N."/>
            <person name="Submissions S."/>
        </authorList>
    </citation>
    <scope>NUCLEOTIDE SEQUENCE [LARGE SCALE GENOMIC DNA]</scope>
    <source>
        <strain evidence="4">PL19</strain>
    </source>
</reference>
<dbReference type="InterPro" id="IPR008538">
    <property type="entry name" value="Uma2"/>
</dbReference>
<feature type="region of interest" description="Disordered" evidence="1">
    <location>
        <begin position="1"/>
        <end position="36"/>
    </location>
</feature>
<dbReference type="InterPro" id="IPR011335">
    <property type="entry name" value="Restrct_endonuc-II-like"/>
</dbReference>
<accession>A0A1I3UXQ3</accession>
<feature type="domain" description="Putative restriction endonuclease" evidence="2">
    <location>
        <begin position="49"/>
        <end position="197"/>
    </location>
</feature>